<dbReference type="Proteomes" id="UP000886597">
    <property type="component" value="Unassembled WGS sequence"/>
</dbReference>
<evidence type="ECO:0000313" key="3">
    <source>
        <dbReference type="EMBL" id="GEQ49537.1"/>
    </source>
</evidence>
<feature type="region of interest" description="Disordered" evidence="1">
    <location>
        <begin position="46"/>
        <end position="94"/>
    </location>
</feature>
<name>A0AAN4RL03_9ENTE</name>
<evidence type="ECO:0000313" key="5">
    <source>
        <dbReference type="Proteomes" id="UP000886597"/>
    </source>
</evidence>
<gene>
    <name evidence="3" type="ORF">TK11N_13890</name>
    <name evidence="4" type="ORF">TK2N_13620</name>
</gene>
<keyword evidence="6" id="KW-1185">Reference proteome</keyword>
<organism evidence="4 5">
    <name type="scientific">Tetragenococcus koreensis</name>
    <dbReference type="NCBI Taxonomy" id="290335"/>
    <lineage>
        <taxon>Bacteria</taxon>
        <taxon>Bacillati</taxon>
        <taxon>Bacillota</taxon>
        <taxon>Bacilli</taxon>
        <taxon>Lactobacillales</taxon>
        <taxon>Enterococcaceae</taxon>
        <taxon>Tetragenococcus</taxon>
    </lineage>
</organism>
<protein>
    <submittedName>
        <fullName evidence="4">Uncharacterized protein</fullName>
    </submittedName>
</protein>
<reference evidence="4" key="1">
    <citation type="submission" date="2019-08" db="EMBL/GenBank/DDBJ databases">
        <authorList>
            <person name="Ishikawa M."/>
            <person name="Suzuki T."/>
            <person name="Matsutani M."/>
        </authorList>
    </citation>
    <scope>NUCLEOTIDE SEQUENCE</scope>
    <source>
        <strain evidence="4">7C1</strain>
        <strain evidence="3">8C4</strain>
    </source>
</reference>
<proteinExistence type="predicted"/>
<comment type="caution">
    <text evidence="4">The sequence shown here is derived from an EMBL/GenBank/DDBJ whole genome shotgun (WGS) entry which is preliminary data.</text>
</comment>
<sequence>MWEELPSAFNRGVLVITVTGLAFLFAFAGLSFSYLESNISGNASILPEENNEMANEQVSSSSTATNDTEGSNGNEISETYPPKQWKLQKKRQTK</sequence>
<feature type="transmembrane region" description="Helical" evidence="2">
    <location>
        <begin position="12"/>
        <end position="35"/>
    </location>
</feature>
<evidence type="ECO:0000313" key="6">
    <source>
        <dbReference type="Proteomes" id="UP000886607"/>
    </source>
</evidence>
<evidence type="ECO:0000256" key="1">
    <source>
        <dbReference type="SAM" id="MobiDB-lite"/>
    </source>
</evidence>
<keyword evidence="2" id="KW-1133">Transmembrane helix</keyword>
<keyword evidence="2" id="KW-0472">Membrane</keyword>
<dbReference type="EMBL" id="BKBQ01000019">
    <property type="protein sequence ID" value="GEQ54518.1"/>
    <property type="molecule type" value="Genomic_DNA"/>
</dbReference>
<dbReference type="Proteomes" id="UP000886607">
    <property type="component" value="Unassembled WGS sequence"/>
</dbReference>
<evidence type="ECO:0000256" key="2">
    <source>
        <dbReference type="SAM" id="Phobius"/>
    </source>
</evidence>
<accession>A0AAN4RL03</accession>
<evidence type="ECO:0000313" key="4">
    <source>
        <dbReference type="EMBL" id="GEQ54518.1"/>
    </source>
</evidence>
<keyword evidence="2" id="KW-0812">Transmembrane</keyword>
<reference evidence="4" key="2">
    <citation type="journal article" date="2020" name="Int. Dairy J.">
        <title>Lactic acid bacterial diversity in Brie cheese focusing on salt concentration and pH of isolation medium and characterisation of halophilic and alkaliphilic lactic acid bacterial isolates.</title>
        <authorList>
            <person name="Unno R."/>
            <person name="Matsutani M."/>
            <person name="Suzuki T."/>
            <person name="Kodama K."/>
            <person name="Matsushita H."/>
            <person name="Yamasato K."/>
            <person name="Koizumi Y."/>
            <person name="Ishikawa M."/>
        </authorList>
    </citation>
    <scope>NUCLEOTIDE SEQUENCE</scope>
    <source>
        <strain evidence="4">7C1</strain>
        <strain evidence="3">8C4</strain>
    </source>
</reference>
<feature type="compositionally biased region" description="Polar residues" evidence="1">
    <location>
        <begin position="52"/>
        <end position="77"/>
    </location>
</feature>
<dbReference type="AlphaFoldDB" id="A0AAN4RL03"/>
<dbReference type="EMBL" id="BKBO01000020">
    <property type="protein sequence ID" value="GEQ49537.1"/>
    <property type="molecule type" value="Genomic_DNA"/>
</dbReference>